<proteinExistence type="predicted"/>
<evidence type="ECO:0000313" key="1">
    <source>
        <dbReference type="EMBL" id="ACM56765.1"/>
    </source>
</evidence>
<sequence length="81" mass="9202">MPQIHLDEEPIGRLDALRIDDEEYDEIVSGLINVSEAEELTLFRGSDLEYTVLEYLAPRTPPSRAQLTSIASIQPRTRPYS</sequence>
<accession>B9LN27</accession>
<protein>
    <submittedName>
        <fullName evidence="1">Uncharacterized protein</fullName>
    </submittedName>
</protein>
<dbReference type="InterPro" id="IPR055979">
    <property type="entry name" value="DUF7557"/>
</dbReference>
<name>B9LN27_HALLT</name>
<organism evidence="1 2">
    <name type="scientific">Halorubrum lacusprofundi (strain ATCC 49239 / DSM 5036 / JCM 8891 / ACAM 34)</name>
    <dbReference type="NCBI Taxonomy" id="416348"/>
    <lineage>
        <taxon>Archaea</taxon>
        <taxon>Methanobacteriati</taxon>
        <taxon>Methanobacteriota</taxon>
        <taxon>Stenosarchaea group</taxon>
        <taxon>Halobacteria</taxon>
        <taxon>Halobacteriales</taxon>
        <taxon>Haloferacaceae</taxon>
        <taxon>Halorubrum</taxon>
    </lineage>
</organism>
<dbReference type="Proteomes" id="UP000000740">
    <property type="component" value="Chromosome 1"/>
</dbReference>
<dbReference type="AlphaFoldDB" id="B9LN27"/>
<dbReference type="Pfam" id="PF24434">
    <property type="entry name" value="DUF7557"/>
    <property type="match status" value="1"/>
</dbReference>
<dbReference type="KEGG" id="hla:Hlac_1171"/>
<gene>
    <name evidence="1" type="ordered locus">Hlac_1171</name>
</gene>
<evidence type="ECO:0000313" key="2">
    <source>
        <dbReference type="Proteomes" id="UP000000740"/>
    </source>
</evidence>
<dbReference type="HOGENOM" id="CLU_2565606_0_0_2"/>
<dbReference type="eggNOG" id="arCOG06215">
    <property type="taxonomic scope" value="Archaea"/>
</dbReference>
<dbReference type="EMBL" id="CP001365">
    <property type="protein sequence ID" value="ACM56765.1"/>
    <property type="molecule type" value="Genomic_DNA"/>
</dbReference>
<reference evidence="1 2" key="1">
    <citation type="journal article" date="2016" name="Stand. Genomic Sci.">
        <title>Complete genome sequence of the Antarctic Halorubrum lacusprofundi type strain ACAM 34.</title>
        <authorList>
            <person name="Anderson I.J."/>
            <person name="DasSarma P."/>
            <person name="Lucas S."/>
            <person name="Copeland A."/>
            <person name="Lapidus A."/>
            <person name="Del Rio T.G."/>
            <person name="Tice H."/>
            <person name="Dalin E."/>
            <person name="Bruce D.C."/>
            <person name="Goodwin L."/>
            <person name="Pitluck S."/>
            <person name="Sims D."/>
            <person name="Brettin T.S."/>
            <person name="Detter J.C."/>
            <person name="Han C.S."/>
            <person name="Larimer F."/>
            <person name="Hauser L."/>
            <person name="Land M."/>
            <person name="Ivanova N."/>
            <person name="Richardson P."/>
            <person name="Cavicchioli R."/>
            <person name="DasSarma S."/>
            <person name="Woese C.R."/>
            <person name="Kyrpides N.C."/>
        </authorList>
    </citation>
    <scope>NUCLEOTIDE SEQUENCE [LARGE SCALE GENOMIC DNA]</scope>
    <source>
        <strain evidence="2">ATCC 49239 / DSM 5036 / JCM 8891 / ACAM 34</strain>
    </source>
</reference>
<keyword evidence="2" id="KW-1185">Reference proteome</keyword>